<dbReference type="CDD" id="cd03784">
    <property type="entry name" value="GT1_Gtf-like"/>
    <property type="match status" value="1"/>
</dbReference>
<organism evidence="8 9">
    <name type="scientific">Camellia sinensis</name>
    <name type="common">Tea plant</name>
    <name type="synonym">Thea sinensis</name>
    <dbReference type="NCBI Taxonomy" id="4442"/>
    <lineage>
        <taxon>Eukaryota</taxon>
        <taxon>Viridiplantae</taxon>
        <taxon>Streptophyta</taxon>
        <taxon>Embryophyta</taxon>
        <taxon>Tracheophyta</taxon>
        <taxon>Spermatophyta</taxon>
        <taxon>Magnoliopsida</taxon>
        <taxon>eudicotyledons</taxon>
        <taxon>Gunneridae</taxon>
        <taxon>Pentapetalae</taxon>
        <taxon>asterids</taxon>
        <taxon>Ericales</taxon>
        <taxon>Theaceae</taxon>
        <taxon>Camellia</taxon>
    </lineage>
</organism>
<comment type="caution">
    <text evidence="8">The sequence shown here is derived from an EMBL/GenBank/DDBJ whole genome shotgun (WGS) entry which is preliminary data.</text>
</comment>
<reference evidence="8 9" key="2">
    <citation type="submission" date="2020-07" db="EMBL/GenBank/DDBJ databases">
        <title>Genome assembly of wild tea tree DASZ reveals pedigree and selection history of tea varieties.</title>
        <authorList>
            <person name="Zhang W."/>
        </authorList>
    </citation>
    <scope>NUCLEOTIDE SEQUENCE [LARGE SCALE GENOMIC DNA]</scope>
    <source>
        <strain evidence="9">cv. G240</strain>
        <tissue evidence="8">Leaf</tissue>
    </source>
</reference>
<evidence type="ECO:0000256" key="3">
    <source>
        <dbReference type="ARBA" id="ARBA00022679"/>
    </source>
</evidence>
<keyword evidence="9" id="KW-1185">Reference proteome</keyword>
<sequence>MEQKNHGSHVIVLPYPSQGHINPLLQFAKHLASKGVKATLATTHYTVKSICARNIAVEPISDGFDDGGFTQARTEDVYLKSLRDNGSRSLSQLIEKYKDSKFPINCVVYDSFFPWALDVAKTHGIYGAPFFTNSASVCSIFCRVHHGVVRLPMKEEELPLMMPGMPPMNLVDLPSFVQAPESYPAYLAMQLTQYSNLDKADWVFGNSLEELEGQVVKNVWELWPGKLIGPMIPSAYLDQRIEDDEGYGASLWKPLSSECAKWLETKSSQSVIYVSFGSMVSLTQEQMEEVAWGLKGSNLDFIWVVRESEIAKLPSEFVDLTTNGKGLIVTWCNQLEMLAHKAIGCFVTHCGWNSTLEGLGLGVPMVGVPKWADQLTNAKFIEEIWGVGVRAKEDEKGVLRREELMGCLKEVMEGERSVEIRKNSCKWKELAKEAISEGGSSDKSIDEFVEHLKCGNEKGVVLAFCTDIYEIVRDSIK</sequence>
<comment type="similarity">
    <text evidence="1 5">Belongs to the UDP-glycosyltransferase family.</text>
</comment>
<dbReference type="PROSITE" id="PS00375">
    <property type="entry name" value="UDPGT"/>
    <property type="match status" value="1"/>
</dbReference>
<dbReference type="Pfam" id="PF26168">
    <property type="entry name" value="Glyco_transf_N"/>
    <property type="match status" value="1"/>
</dbReference>
<keyword evidence="4" id="KW-0284">Flavonoid biosynthesis</keyword>
<evidence type="ECO:0000313" key="9">
    <source>
        <dbReference type="Proteomes" id="UP000593564"/>
    </source>
</evidence>
<evidence type="ECO:0000259" key="7">
    <source>
        <dbReference type="Pfam" id="PF26168"/>
    </source>
</evidence>
<reference evidence="9" key="1">
    <citation type="journal article" date="2020" name="Nat. Commun.">
        <title>Genome assembly of wild tea tree DASZ reveals pedigree and selection history of tea varieties.</title>
        <authorList>
            <person name="Zhang W."/>
            <person name="Zhang Y."/>
            <person name="Qiu H."/>
            <person name="Guo Y."/>
            <person name="Wan H."/>
            <person name="Zhang X."/>
            <person name="Scossa F."/>
            <person name="Alseekh S."/>
            <person name="Zhang Q."/>
            <person name="Wang P."/>
            <person name="Xu L."/>
            <person name="Schmidt M.H."/>
            <person name="Jia X."/>
            <person name="Li D."/>
            <person name="Zhu A."/>
            <person name="Guo F."/>
            <person name="Chen W."/>
            <person name="Ni D."/>
            <person name="Usadel B."/>
            <person name="Fernie A.R."/>
            <person name="Wen W."/>
        </authorList>
    </citation>
    <scope>NUCLEOTIDE SEQUENCE [LARGE SCALE GENOMIC DNA]</scope>
    <source>
        <strain evidence="9">cv. G240</strain>
    </source>
</reference>
<dbReference type="Proteomes" id="UP000593564">
    <property type="component" value="Unassembled WGS sequence"/>
</dbReference>
<dbReference type="GO" id="GO:0009813">
    <property type="term" value="P:flavonoid biosynthetic process"/>
    <property type="evidence" value="ECO:0007669"/>
    <property type="project" value="UniProtKB-KW"/>
</dbReference>
<keyword evidence="3 5" id="KW-0808">Transferase</keyword>
<evidence type="ECO:0000256" key="5">
    <source>
        <dbReference type="RuleBase" id="RU003718"/>
    </source>
</evidence>
<keyword evidence="2 5" id="KW-0328">Glycosyltransferase</keyword>
<feature type="domain" description="Glycosyltransferase N-terminal" evidence="7">
    <location>
        <begin position="10"/>
        <end position="53"/>
    </location>
</feature>
<dbReference type="Gene3D" id="3.40.50.2000">
    <property type="entry name" value="Glycogen Phosphorylase B"/>
    <property type="match status" value="2"/>
</dbReference>
<dbReference type="PANTHER" id="PTHR11926">
    <property type="entry name" value="GLUCOSYL/GLUCURONOSYL TRANSFERASES"/>
    <property type="match status" value="1"/>
</dbReference>
<dbReference type="SUPFAM" id="SSF53756">
    <property type="entry name" value="UDP-Glycosyltransferase/glycogen phosphorylase"/>
    <property type="match status" value="1"/>
</dbReference>
<proteinExistence type="inferred from homology"/>
<dbReference type="PANTHER" id="PTHR11926:SF727">
    <property type="entry name" value="UDP-GLYCOSYLTRANSFERASE 74B1"/>
    <property type="match status" value="1"/>
</dbReference>
<evidence type="ECO:0000313" key="8">
    <source>
        <dbReference type="EMBL" id="KAF5950276.1"/>
    </source>
</evidence>
<dbReference type="Pfam" id="PF00201">
    <property type="entry name" value="UDPGT"/>
    <property type="match status" value="1"/>
</dbReference>
<dbReference type="InterPro" id="IPR058980">
    <property type="entry name" value="Glyco_transf_N"/>
</dbReference>
<dbReference type="InterPro" id="IPR002213">
    <property type="entry name" value="UDP_glucos_trans"/>
</dbReference>
<protein>
    <recommendedName>
        <fullName evidence="6">Glycosyltransferase</fullName>
        <ecNumber evidence="6">2.4.1.-</ecNumber>
    </recommendedName>
</protein>
<evidence type="ECO:0000256" key="6">
    <source>
        <dbReference type="RuleBase" id="RU362057"/>
    </source>
</evidence>
<dbReference type="GO" id="GO:0080043">
    <property type="term" value="F:quercetin 3-O-glucosyltransferase activity"/>
    <property type="evidence" value="ECO:0007669"/>
    <property type="project" value="TreeGrafter"/>
</dbReference>
<dbReference type="GO" id="GO:0080044">
    <property type="term" value="F:quercetin 7-O-glucosyltransferase activity"/>
    <property type="evidence" value="ECO:0007669"/>
    <property type="project" value="TreeGrafter"/>
</dbReference>
<dbReference type="EC" id="2.4.1.-" evidence="6"/>
<evidence type="ECO:0000256" key="2">
    <source>
        <dbReference type="ARBA" id="ARBA00022676"/>
    </source>
</evidence>
<accession>A0A7J7HEP9</accession>
<dbReference type="InterPro" id="IPR035595">
    <property type="entry name" value="UDP_glycos_trans_CS"/>
</dbReference>
<gene>
    <name evidence="8" type="ORF">HYC85_012269</name>
</gene>
<dbReference type="FunFam" id="3.40.50.2000:FF:000057">
    <property type="entry name" value="Glycosyltransferase"/>
    <property type="match status" value="1"/>
</dbReference>
<evidence type="ECO:0000256" key="1">
    <source>
        <dbReference type="ARBA" id="ARBA00009995"/>
    </source>
</evidence>
<evidence type="ECO:0000256" key="4">
    <source>
        <dbReference type="ARBA" id="ARBA00023241"/>
    </source>
</evidence>
<dbReference type="EMBL" id="JACBKZ010000005">
    <property type="protein sequence ID" value="KAF5950276.1"/>
    <property type="molecule type" value="Genomic_DNA"/>
</dbReference>
<dbReference type="AlphaFoldDB" id="A0A7J7HEP9"/>
<name>A0A7J7HEP9_CAMSI</name>
<dbReference type="FunFam" id="3.40.50.2000:FF:000019">
    <property type="entry name" value="Glycosyltransferase"/>
    <property type="match status" value="1"/>
</dbReference>